<dbReference type="SMART" id="SM01234">
    <property type="entry name" value="Haemolytic"/>
    <property type="match status" value="1"/>
</dbReference>
<evidence type="ECO:0000313" key="2">
    <source>
        <dbReference type="EMBL" id="RLC37637.1"/>
    </source>
</evidence>
<dbReference type="Pfam" id="PF01809">
    <property type="entry name" value="YidD"/>
    <property type="match status" value="1"/>
</dbReference>
<comment type="function">
    <text evidence="1">Could be involved in insertion of integral membrane proteins into the membrane.</text>
</comment>
<dbReference type="HAMAP" id="MF_00386">
    <property type="entry name" value="UPF0161_YidD"/>
    <property type="match status" value="1"/>
</dbReference>
<evidence type="ECO:0000313" key="3">
    <source>
        <dbReference type="Proteomes" id="UP000281261"/>
    </source>
</evidence>
<organism evidence="2 3">
    <name type="scientific">candidate division Kazan bacterium</name>
    <dbReference type="NCBI Taxonomy" id="2202143"/>
    <lineage>
        <taxon>Bacteria</taxon>
        <taxon>Bacteria division Kazan-3B-28</taxon>
    </lineage>
</organism>
<evidence type="ECO:0000256" key="1">
    <source>
        <dbReference type="HAMAP-Rule" id="MF_00386"/>
    </source>
</evidence>
<comment type="similarity">
    <text evidence="1">Belongs to the UPF0161 family.</text>
</comment>
<accession>A0A420ZDD8</accession>
<dbReference type="AlphaFoldDB" id="A0A420ZDD8"/>
<keyword evidence="1" id="KW-1003">Cell membrane</keyword>
<gene>
    <name evidence="2" type="ORF">DRH29_00890</name>
</gene>
<comment type="subcellular location">
    <subcellularLocation>
        <location evidence="1">Cell membrane</location>
        <topology evidence="1">Peripheral membrane protein</topology>
        <orientation evidence="1">Cytoplasmic side</orientation>
    </subcellularLocation>
</comment>
<sequence>MKTLFIWLIELYQKTLSPDHGWLSRFYPHGVCRYYPSCSEYTKESIKEWGVAKGIFVGVARICRCHPWAASGLDPVIRKDK</sequence>
<dbReference type="InterPro" id="IPR002696">
    <property type="entry name" value="Membr_insert_effic_factor_YidD"/>
</dbReference>
<protein>
    <recommendedName>
        <fullName evidence="1">Putative membrane protein insertion efficiency factor</fullName>
    </recommendedName>
</protein>
<dbReference type="Proteomes" id="UP000281261">
    <property type="component" value="Unassembled WGS sequence"/>
</dbReference>
<dbReference type="EMBL" id="QMNG01000002">
    <property type="protein sequence ID" value="RLC37637.1"/>
    <property type="molecule type" value="Genomic_DNA"/>
</dbReference>
<proteinExistence type="inferred from homology"/>
<reference evidence="2 3" key="1">
    <citation type="submission" date="2018-06" db="EMBL/GenBank/DDBJ databases">
        <title>Extensive metabolic versatility and redundancy in microbially diverse, dynamic hydrothermal sediments.</title>
        <authorList>
            <person name="Dombrowski N."/>
            <person name="Teske A."/>
            <person name="Baker B.J."/>
        </authorList>
    </citation>
    <scope>NUCLEOTIDE SEQUENCE [LARGE SCALE GENOMIC DNA]</scope>
    <source>
        <strain evidence="2">B79_G16</strain>
    </source>
</reference>
<name>A0A420ZDD8_UNCK3</name>
<dbReference type="NCBIfam" id="TIGR00278">
    <property type="entry name" value="membrane protein insertion efficiency factor YidD"/>
    <property type="match status" value="1"/>
</dbReference>
<dbReference type="GO" id="GO:0005886">
    <property type="term" value="C:plasma membrane"/>
    <property type="evidence" value="ECO:0007669"/>
    <property type="project" value="UniProtKB-SubCell"/>
</dbReference>
<keyword evidence="1" id="KW-0472">Membrane</keyword>
<comment type="caution">
    <text evidence="2">The sequence shown here is derived from an EMBL/GenBank/DDBJ whole genome shotgun (WGS) entry which is preliminary data.</text>
</comment>
<dbReference type="PANTHER" id="PTHR33383">
    <property type="entry name" value="MEMBRANE PROTEIN INSERTION EFFICIENCY FACTOR-RELATED"/>
    <property type="match status" value="1"/>
</dbReference>
<dbReference type="PANTHER" id="PTHR33383:SF1">
    <property type="entry name" value="MEMBRANE PROTEIN INSERTION EFFICIENCY FACTOR-RELATED"/>
    <property type="match status" value="1"/>
</dbReference>